<dbReference type="EMBL" id="NBYY01000011">
    <property type="protein sequence ID" value="PCS23194.1"/>
    <property type="molecule type" value="Genomic_DNA"/>
</dbReference>
<organism evidence="1 2">
    <name type="scientific">Candidatus Enterovibrio escicola</name>
    <dbReference type="NCBI Taxonomy" id="1927127"/>
    <lineage>
        <taxon>Bacteria</taxon>
        <taxon>Pseudomonadati</taxon>
        <taxon>Pseudomonadota</taxon>
        <taxon>Gammaproteobacteria</taxon>
        <taxon>Vibrionales</taxon>
        <taxon>Vibrionaceae</taxon>
        <taxon>Enterovibrio</taxon>
    </lineage>
</organism>
<name>A0A2A5T4W2_9GAMM</name>
<sequence>MVLAETCLLELIQAHFKSDACEIAVIVFIHTHSRNGNYNPQLPVILVEGALFPSNQDWKRFQNLSLS</sequence>
<gene>
    <name evidence="1" type="ORF">BTN49_1190</name>
</gene>
<reference evidence="2" key="1">
    <citation type="submission" date="2017-04" db="EMBL/GenBank/DDBJ databases">
        <title>Genome evolution of the luminous symbionts of deep sea anglerfish.</title>
        <authorList>
            <person name="Hendry T.A."/>
        </authorList>
    </citation>
    <scope>NUCLEOTIDE SEQUENCE [LARGE SCALE GENOMIC DNA]</scope>
</reference>
<proteinExistence type="predicted"/>
<evidence type="ECO:0000313" key="1">
    <source>
        <dbReference type="EMBL" id="PCS23194.1"/>
    </source>
</evidence>
<evidence type="ECO:0000313" key="2">
    <source>
        <dbReference type="Proteomes" id="UP000219020"/>
    </source>
</evidence>
<dbReference type="Proteomes" id="UP000219020">
    <property type="component" value="Unassembled WGS sequence"/>
</dbReference>
<dbReference type="RefSeq" id="WP_097356220.1">
    <property type="nucleotide sequence ID" value="NZ_CAWNJE010000006.1"/>
</dbReference>
<protein>
    <submittedName>
        <fullName evidence="1">Uncharacterized protein</fullName>
    </submittedName>
</protein>
<keyword evidence="2" id="KW-1185">Reference proteome</keyword>
<dbReference type="AlphaFoldDB" id="A0A2A5T4W2"/>
<dbReference type="GeneID" id="66951426"/>
<comment type="caution">
    <text evidence="1">The sequence shown here is derived from an EMBL/GenBank/DDBJ whole genome shotgun (WGS) entry which is preliminary data.</text>
</comment>
<accession>A0A2A5T4W2</accession>